<dbReference type="Proteomes" id="UP000721236">
    <property type="component" value="Unassembled WGS sequence"/>
</dbReference>
<dbReference type="EMBL" id="CAJZAH010000001">
    <property type="protein sequence ID" value="CAG9167546.1"/>
    <property type="molecule type" value="Genomic_DNA"/>
</dbReference>
<proteinExistence type="predicted"/>
<name>A0ABM8WJG8_9BURK</name>
<dbReference type="RefSeq" id="WP_224039771.1">
    <property type="nucleotide sequence ID" value="NZ_CAJZAH010000001.1"/>
</dbReference>
<evidence type="ECO:0000313" key="2">
    <source>
        <dbReference type="Proteomes" id="UP000721236"/>
    </source>
</evidence>
<accession>A0ABM8WJG8</accession>
<sequence length="177" mass="19085">MSTSFPSGNDTSAPVAIDPVTAFLHARRFDTSVAYLGQSEFELGRRLLWKGLDLVYRYERGALLICDVEATGAPEALDGAVRRLVAFIRALERHVPEVEVVTGLIPLRSADPSLDAVRSRLLSVYERLGAQPVSSEAPGMVKVVYPMHASTALPSRHAMAVPTAEAVETALRVGDGE</sequence>
<reference evidence="1 2" key="1">
    <citation type="submission" date="2021-08" db="EMBL/GenBank/DDBJ databases">
        <authorList>
            <person name="Peeters C."/>
        </authorList>
    </citation>
    <scope>NUCLEOTIDE SEQUENCE [LARGE SCALE GENOMIC DNA]</scope>
    <source>
        <strain evidence="1 2">LMG 21510</strain>
    </source>
</reference>
<keyword evidence="2" id="KW-1185">Reference proteome</keyword>
<protein>
    <submittedName>
        <fullName evidence="1">Uncharacterized protein</fullName>
    </submittedName>
</protein>
<evidence type="ECO:0000313" key="1">
    <source>
        <dbReference type="EMBL" id="CAG9167546.1"/>
    </source>
</evidence>
<comment type="caution">
    <text evidence="1">The sequence shown here is derived from an EMBL/GenBank/DDBJ whole genome shotgun (WGS) entry which is preliminary data.</text>
</comment>
<gene>
    <name evidence="1" type="ORF">LMG21510_00776</name>
</gene>
<organism evidence="1 2">
    <name type="scientific">Cupriavidus respiraculi</name>
    <dbReference type="NCBI Taxonomy" id="195930"/>
    <lineage>
        <taxon>Bacteria</taxon>
        <taxon>Pseudomonadati</taxon>
        <taxon>Pseudomonadota</taxon>
        <taxon>Betaproteobacteria</taxon>
        <taxon>Burkholderiales</taxon>
        <taxon>Burkholderiaceae</taxon>
        <taxon>Cupriavidus</taxon>
    </lineage>
</organism>